<gene>
    <name evidence="2" type="ORF">AMECASPLE_030140</name>
</gene>
<sequence>MLNDVTDKSINLMKRWLEWKNDVESGRTDLMLLRNRRVYLGRRLMEMRNTRYPPHRRILAASSGLGVASSSPDDMLTWENQPGTKADNHGGTKALNDSSSSG</sequence>
<evidence type="ECO:0000256" key="1">
    <source>
        <dbReference type="SAM" id="MobiDB-lite"/>
    </source>
</evidence>
<reference evidence="2 3" key="1">
    <citation type="submission" date="2021-06" db="EMBL/GenBank/DDBJ databases">
        <authorList>
            <person name="Palmer J.M."/>
        </authorList>
    </citation>
    <scope>NUCLEOTIDE SEQUENCE [LARGE SCALE GENOMIC DNA]</scope>
    <source>
        <strain evidence="2 3">AS_MEX2019</strain>
        <tissue evidence="2">Muscle</tissue>
    </source>
</reference>
<feature type="region of interest" description="Disordered" evidence="1">
    <location>
        <begin position="63"/>
        <end position="102"/>
    </location>
</feature>
<proteinExistence type="predicted"/>
<evidence type="ECO:0000313" key="3">
    <source>
        <dbReference type="Proteomes" id="UP001469553"/>
    </source>
</evidence>
<dbReference type="EMBL" id="JAHRIP010022356">
    <property type="protein sequence ID" value="MEQ2289156.1"/>
    <property type="molecule type" value="Genomic_DNA"/>
</dbReference>
<dbReference type="Proteomes" id="UP001469553">
    <property type="component" value="Unassembled WGS sequence"/>
</dbReference>
<keyword evidence="3" id="KW-1185">Reference proteome</keyword>
<name>A0ABV0Y6I0_9TELE</name>
<organism evidence="2 3">
    <name type="scientific">Ameca splendens</name>
    <dbReference type="NCBI Taxonomy" id="208324"/>
    <lineage>
        <taxon>Eukaryota</taxon>
        <taxon>Metazoa</taxon>
        <taxon>Chordata</taxon>
        <taxon>Craniata</taxon>
        <taxon>Vertebrata</taxon>
        <taxon>Euteleostomi</taxon>
        <taxon>Actinopterygii</taxon>
        <taxon>Neopterygii</taxon>
        <taxon>Teleostei</taxon>
        <taxon>Neoteleostei</taxon>
        <taxon>Acanthomorphata</taxon>
        <taxon>Ovalentaria</taxon>
        <taxon>Atherinomorphae</taxon>
        <taxon>Cyprinodontiformes</taxon>
        <taxon>Goodeidae</taxon>
        <taxon>Ameca</taxon>
    </lineage>
</organism>
<accession>A0ABV0Y6I0</accession>
<comment type="caution">
    <text evidence="2">The sequence shown here is derived from an EMBL/GenBank/DDBJ whole genome shotgun (WGS) entry which is preliminary data.</text>
</comment>
<protein>
    <submittedName>
        <fullName evidence="2">Uncharacterized protein</fullName>
    </submittedName>
</protein>
<evidence type="ECO:0000313" key="2">
    <source>
        <dbReference type="EMBL" id="MEQ2289156.1"/>
    </source>
</evidence>